<protein>
    <submittedName>
        <fullName evidence="6">Glycoside hydrolase</fullName>
    </submittedName>
</protein>
<proteinExistence type="inferred from homology"/>
<evidence type="ECO:0000313" key="7">
    <source>
        <dbReference type="Proteomes" id="UP000261174"/>
    </source>
</evidence>
<keyword evidence="2 6" id="KW-0378">Hydrolase</keyword>
<dbReference type="AlphaFoldDB" id="A0A3E1P2X1"/>
<sequence>MERRNFLKQAMITVAGSAILPGTVKSMTLWEEQPPFIIDAKNPGKFFDPHWNKGIGAGRANDASRPVWADQLGVAARACGFKYARFTGIFHDDMNVYNAGTYNWTLIDDLLDKTLKAGVKPFIAFSFFPRDIAGSDATQFSWKARVVPPTDFTKWNDLVTEFTKHIVGKYGEDEVSKWYFEAWNEPDQRSYWDGTKAQYFTLYKTTVTAMKAVTPKCKVGGPATSGLSGDTQGAWLDEFLAYCKQEQLAVDFVTAHPYPADSAGKPRELGATAKDLAALRNTVSRNFPQAEIFVTRWSTSPIASDAVRDNLPAAAFIVKENIDSIGLVTGMFYGSFIDGPEELKDTFHGGQGLMNASGIAKPAFNAYRMLNALGEELLYNKDGIVVTRHKDSKKISAILYNIPASVTSGVSGRDQAGVSSLMSQGETKLYSFKIQNIHPDARFNVDSLTKEDGNAIVQWAKAGSPDPLNKDQVEIMKQVGVSVNEEQVLSSATGVLYIEKNLAPWDVVLVDELSK</sequence>
<dbReference type="InterPro" id="IPR051923">
    <property type="entry name" value="Glycosyl_Hydrolase_39"/>
</dbReference>
<dbReference type="InterPro" id="IPR049166">
    <property type="entry name" value="GH39_cat"/>
</dbReference>
<dbReference type="InterPro" id="IPR000514">
    <property type="entry name" value="Glyco_hydro_39"/>
</dbReference>
<evidence type="ECO:0000313" key="6">
    <source>
        <dbReference type="EMBL" id="RFM34531.1"/>
    </source>
</evidence>
<dbReference type="SUPFAM" id="SSF51445">
    <property type="entry name" value="(Trans)glycosidases"/>
    <property type="match status" value="1"/>
</dbReference>
<dbReference type="PANTHER" id="PTHR12631">
    <property type="entry name" value="ALPHA-L-IDURONIDASE"/>
    <property type="match status" value="1"/>
</dbReference>
<dbReference type="InterPro" id="IPR049165">
    <property type="entry name" value="GH39_as"/>
</dbReference>
<comment type="caution">
    <text evidence="6">The sequence shown here is derived from an EMBL/GenBank/DDBJ whole genome shotgun (WGS) entry which is preliminary data.</text>
</comment>
<evidence type="ECO:0000256" key="4">
    <source>
        <dbReference type="PIRSR" id="PIRSR600514-1"/>
    </source>
</evidence>
<dbReference type="RefSeq" id="WP_116854114.1">
    <property type="nucleotide sequence ID" value="NZ_QTJV01000004.1"/>
</dbReference>
<evidence type="ECO:0000256" key="2">
    <source>
        <dbReference type="ARBA" id="ARBA00022801"/>
    </source>
</evidence>
<keyword evidence="7" id="KW-1185">Reference proteome</keyword>
<accession>A0A3E1P2X1</accession>
<dbReference type="SUPFAM" id="SSF51011">
    <property type="entry name" value="Glycosyl hydrolase domain"/>
    <property type="match status" value="1"/>
</dbReference>
<dbReference type="PRINTS" id="PR00745">
    <property type="entry name" value="GLHYDRLASE39"/>
</dbReference>
<evidence type="ECO:0000256" key="3">
    <source>
        <dbReference type="ARBA" id="ARBA00023295"/>
    </source>
</evidence>
<dbReference type="Proteomes" id="UP000261174">
    <property type="component" value="Unassembled WGS sequence"/>
</dbReference>
<dbReference type="GO" id="GO:0005975">
    <property type="term" value="P:carbohydrate metabolic process"/>
    <property type="evidence" value="ECO:0007669"/>
    <property type="project" value="InterPro"/>
</dbReference>
<dbReference type="Gene3D" id="3.20.20.80">
    <property type="entry name" value="Glycosidases"/>
    <property type="match status" value="1"/>
</dbReference>
<dbReference type="PANTHER" id="PTHR12631:SF10">
    <property type="entry name" value="BETA-XYLOSIDASE-LIKE PROTEIN-RELATED"/>
    <property type="match status" value="1"/>
</dbReference>
<evidence type="ECO:0000256" key="1">
    <source>
        <dbReference type="ARBA" id="ARBA00008875"/>
    </source>
</evidence>
<gene>
    <name evidence="6" type="ORF">DXN04_14760</name>
</gene>
<feature type="domain" description="Glycosyl hydrolases family 39 N-terminal catalytic" evidence="5">
    <location>
        <begin position="38"/>
        <end position="494"/>
    </location>
</feature>
<feature type="active site" description="Proton donor" evidence="4">
    <location>
        <position position="185"/>
    </location>
</feature>
<keyword evidence="3" id="KW-0326">Glycosidase</keyword>
<evidence type="ECO:0000259" key="5">
    <source>
        <dbReference type="Pfam" id="PF01229"/>
    </source>
</evidence>
<dbReference type="OrthoDB" id="9776971at2"/>
<dbReference type="InterPro" id="IPR017853">
    <property type="entry name" value="GH"/>
</dbReference>
<dbReference type="Gene3D" id="2.60.40.1500">
    <property type="entry name" value="Glycosyl hydrolase domain, family 39"/>
    <property type="match status" value="1"/>
</dbReference>
<name>A0A3E1P2X1_9BACT</name>
<dbReference type="EMBL" id="QTJV01000004">
    <property type="protein sequence ID" value="RFM34531.1"/>
    <property type="molecule type" value="Genomic_DNA"/>
</dbReference>
<organism evidence="6 7">
    <name type="scientific">Chitinophaga silvisoli</name>
    <dbReference type="NCBI Taxonomy" id="2291814"/>
    <lineage>
        <taxon>Bacteria</taxon>
        <taxon>Pseudomonadati</taxon>
        <taxon>Bacteroidota</taxon>
        <taxon>Chitinophagia</taxon>
        <taxon>Chitinophagales</taxon>
        <taxon>Chitinophagaceae</taxon>
        <taxon>Chitinophaga</taxon>
    </lineage>
</organism>
<comment type="similarity">
    <text evidence="1">Belongs to the glycosyl hydrolase 39 family.</text>
</comment>
<dbReference type="Pfam" id="PF01229">
    <property type="entry name" value="Glyco_hydro_39"/>
    <property type="match status" value="1"/>
</dbReference>
<reference evidence="6 7" key="1">
    <citation type="submission" date="2018-08" db="EMBL/GenBank/DDBJ databases">
        <title>Chitinophaga sp. K20C18050901, a novel bacterium isolated from forest soil.</title>
        <authorList>
            <person name="Wang C."/>
        </authorList>
    </citation>
    <scope>NUCLEOTIDE SEQUENCE [LARGE SCALE GENOMIC DNA]</scope>
    <source>
        <strain evidence="6 7">K20C18050901</strain>
    </source>
</reference>
<dbReference type="PROSITE" id="PS01027">
    <property type="entry name" value="GLYCOSYL_HYDROL_F39"/>
    <property type="match status" value="1"/>
</dbReference>
<dbReference type="GO" id="GO:0004553">
    <property type="term" value="F:hydrolase activity, hydrolyzing O-glycosyl compounds"/>
    <property type="evidence" value="ECO:0007669"/>
    <property type="project" value="InterPro"/>
</dbReference>